<evidence type="ECO:0000313" key="2">
    <source>
        <dbReference type="Proteomes" id="UP001281147"/>
    </source>
</evidence>
<sequence length="570" mass="63888">MLGPKWVTCPDLLQADMQHCGNESEPQNSTMPLNLVYEPLDADRQNIRLVKLSAGHHHSEPLVCKIETSPLLPGLDFQSLSYAWGQDKADVSLSIGCGSLLVTSNLANALRAVRRADRAILLWVDAICINQQDVEERNHQVQLMRQIYTTAATVNVWLGSEFAGTGEAFGALEQLAMGKPLGRILLEQANKPAAIESLTALFMYPWWQRLWVIQEALLANHALVFCGSHQINFQTILQAFEMLWNEYIHTGQQLRDLCGADSIESLIRQLVLTVRRFRIVRGLVFVHSPGRPRRFRSDPKAWPFLLRTCSWSNVSDPRDKVYGTLGLFPSAVLEPDYSQDIRATYTNSTFHIIERMGNLALVSQAVSKVSLDNGLPSWVPDWRFPSNVGAPFLSFYDHFGAGRSKALKIELLDERLLKVDAALVDEVTEVGVEYNHQGCTHAADLPSMLKPTMENWMKFLAVPDKTAATFTDQFTELRAHPSISSFRSPDVAIDFAEQHHCTQRSQTSYVPGDVQTSITQSLSEAPHQPSLSSRTDVGFQSIPQQKGGQKRRSTWNDLRIVQTGQSRPSR</sequence>
<keyword evidence="1" id="KW-0645">Protease</keyword>
<keyword evidence="1" id="KW-0378">Hydrolase</keyword>
<dbReference type="EMBL" id="JAUTXU010000141">
    <property type="protein sequence ID" value="KAK3704273.1"/>
    <property type="molecule type" value="Genomic_DNA"/>
</dbReference>
<keyword evidence="2" id="KW-1185">Reference proteome</keyword>
<dbReference type="Proteomes" id="UP001281147">
    <property type="component" value="Unassembled WGS sequence"/>
</dbReference>
<protein>
    <submittedName>
        <fullName evidence="1">Ubiquitin-like protein</fullName>
        <ecNumber evidence="1">3.4.13.19</ecNumber>
    </submittedName>
</protein>
<keyword evidence="1" id="KW-0224">Dipeptidase</keyword>
<evidence type="ECO:0000313" key="1">
    <source>
        <dbReference type="EMBL" id="KAK3704273.1"/>
    </source>
</evidence>
<gene>
    <name evidence="1" type="primary">ATG12</name>
    <name evidence="1" type="ORF">LTR37_013947</name>
</gene>
<proteinExistence type="predicted"/>
<comment type="caution">
    <text evidence="1">The sequence shown here is derived from an EMBL/GenBank/DDBJ whole genome shotgun (WGS) entry which is preliminary data.</text>
</comment>
<name>A0ACC3MV11_9PEZI</name>
<reference evidence="1" key="1">
    <citation type="submission" date="2023-07" db="EMBL/GenBank/DDBJ databases">
        <title>Black Yeasts Isolated from many extreme environments.</title>
        <authorList>
            <person name="Coleine C."/>
            <person name="Stajich J.E."/>
            <person name="Selbmann L."/>
        </authorList>
    </citation>
    <scope>NUCLEOTIDE SEQUENCE</scope>
    <source>
        <strain evidence="1">CCFEE 5714</strain>
    </source>
</reference>
<accession>A0ACC3MV11</accession>
<organism evidence="1 2">
    <name type="scientific">Vermiconidia calcicola</name>
    <dbReference type="NCBI Taxonomy" id="1690605"/>
    <lineage>
        <taxon>Eukaryota</taxon>
        <taxon>Fungi</taxon>
        <taxon>Dikarya</taxon>
        <taxon>Ascomycota</taxon>
        <taxon>Pezizomycotina</taxon>
        <taxon>Dothideomycetes</taxon>
        <taxon>Dothideomycetidae</taxon>
        <taxon>Mycosphaerellales</taxon>
        <taxon>Extremaceae</taxon>
        <taxon>Vermiconidia</taxon>
    </lineage>
</organism>
<dbReference type="EC" id="3.4.13.19" evidence="1"/>